<accession>A0AA36CIH3</accession>
<feature type="transmembrane region" description="Helical" evidence="1">
    <location>
        <begin position="5"/>
        <end position="26"/>
    </location>
</feature>
<dbReference type="Pfam" id="PF10318">
    <property type="entry name" value="7TM_GPCR_Srh"/>
    <property type="match status" value="1"/>
</dbReference>
<dbReference type="Proteomes" id="UP001177023">
    <property type="component" value="Unassembled WGS sequence"/>
</dbReference>
<dbReference type="InterPro" id="IPR053220">
    <property type="entry name" value="Nematode_rcpt-like_serp_H"/>
</dbReference>
<dbReference type="PANTHER" id="PTHR22941">
    <property type="entry name" value="SERPENTINE RECEPTOR"/>
    <property type="match status" value="1"/>
</dbReference>
<organism evidence="2 3">
    <name type="scientific">Mesorhabditis spiculigera</name>
    <dbReference type="NCBI Taxonomy" id="96644"/>
    <lineage>
        <taxon>Eukaryota</taxon>
        <taxon>Metazoa</taxon>
        <taxon>Ecdysozoa</taxon>
        <taxon>Nematoda</taxon>
        <taxon>Chromadorea</taxon>
        <taxon>Rhabditida</taxon>
        <taxon>Rhabditina</taxon>
        <taxon>Rhabditomorpha</taxon>
        <taxon>Rhabditoidea</taxon>
        <taxon>Rhabditidae</taxon>
        <taxon>Mesorhabditinae</taxon>
        <taxon>Mesorhabditis</taxon>
    </lineage>
</organism>
<evidence type="ECO:0000313" key="2">
    <source>
        <dbReference type="EMBL" id="CAJ0569684.1"/>
    </source>
</evidence>
<name>A0AA36CIH3_9BILA</name>
<comment type="caution">
    <text evidence="2">The sequence shown here is derived from an EMBL/GenBank/DDBJ whole genome shotgun (WGS) entry which is preliminary data.</text>
</comment>
<feature type="transmembrane region" description="Helical" evidence="1">
    <location>
        <begin position="133"/>
        <end position="156"/>
    </location>
</feature>
<protein>
    <recommendedName>
        <fullName evidence="4">G protein-coupled receptor</fullName>
    </recommendedName>
</protein>
<gene>
    <name evidence="2" type="ORF">MSPICULIGERA_LOCUS8153</name>
</gene>
<proteinExistence type="predicted"/>
<keyword evidence="1" id="KW-1133">Transmembrane helix</keyword>
<dbReference type="PANTHER" id="PTHR22941:SF26">
    <property type="entry name" value="SERPENTINE RECEPTOR, CLASS H"/>
    <property type="match status" value="1"/>
</dbReference>
<keyword evidence="1" id="KW-0812">Transmembrane</keyword>
<keyword evidence="1" id="KW-0472">Membrane</keyword>
<keyword evidence="3" id="KW-1185">Reference proteome</keyword>
<sequence length="232" mass="26328">MEFKWLMVLIPTPLIVLIFVGHFIFYDGLFVHTLSLGRVELGVGSITEGILERYPEYSFVLERSDLFAGDAAGIYPFTGLTMQMNACLIAFLMILEGNCVGGFMIAHSFWMLDGHARISAQTRRLQKKLMKALILQLAIPCLTLLCPWGLFALVQVTRWIIDPAILNFAFWCNSCHATISSISILLFTDPYRKFLVNTFGIRKKQDTSVVFRTPDPNVMGRRKALDVRRTIE</sequence>
<dbReference type="EMBL" id="CATQJA010002096">
    <property type="protein sequence ID" value="CAJ0569684.1"/>
    <property type="molecule type" value="Genomic_DNA"/>
</dbReference>
<feature type="transmembrane region" description="Helical" evidence="1">
    <location>
        <begin position="88"/>
        <end position="112"/>
    </location>
</feature>
<evidence type="ECO:0000313" key="3">
    <source>
        <dbReference type="Proteomes" id="UP001177023"/>
    </source>
</evidence>
<feature type="non-terminal residue" evidence="2">
    <location>
        <position position="1"/>
    </location>
</feature>
<feature type="transmembrane region" description="Helical" evidence="1">
    <location>
        <begin position="168"/>
        <end position="187"/>
    </location>
</feature>
<reference evidence="2" key="1">
    <citation type="submission" date="2023-06" db="EMBL/GenBank/DDBJ databases">
        <authorList>
            <person name="Delattre M."/>
        </authorList>
    </citation>
    <scope>NUCLEOTIDE SEQUENCE</scope>
    <source>
        <strain evidence="2">AF72</strain>
    </source>
</reference>
<dbReference type="InterPro" id="IPR019422">
    <property type="entry name" value="7TM_GPCR_serpentine_rcpt_Srh"/>
</dbReference>
<evidence type="ECO:0000256" key="1">
    <source>
        <dbReference type="SAM" id="Phobius"/>
    </source>
</evidence>
<dbReference type="AlphaFoldDB" id="A0AA36CIH3"/>
<evidence type="ECO:0008006" key="4">
    <source>
        <dbReference type="Google" id="ProtNLM"/>
    </source>
</evidence>